<dbReference type="STRING" id="1197325.WEN_02280"/>
<dbReference type="Proteomes" id="UP000009005">
    <property type="component" value="Chromosome"/>
</dbReference>
<dbReference type="RefSeq" id="WP_014849953.1">
    <property type="nucleotide sequence ID" value="NC_018149.1"/>
</dbReference>
<name>I6Z6P4_MYCWM</name>
<dbReference type="AlphaFoldDB" id="I6Z6P4"/>
<proteinExistence type="predicted"/>
<accession>I6Z6P4</accession>
<evidence type="ECO:0000313" key="2">
    <source>
        <dbReference type="Proteomes" id="UP000009005"/>
    </source>
</evidence>
<organism evidence="1 2">
    <name type="scientific">Mycoplasma wenyonii (strain Massachusetts)</name>
    <name type="common">Eperythrozoon wenyonii</name>
    <dbReference type="NCBI Taxonomy" id="1197325"/>
    <lineage>
        <taxon>Bacteria</taxon>
        <taxon>Bacillati</taxon>
        <taxon>Mycoplasmatota</taxon>
        <taxon>Mollicutes</taxon>
        <taxon>Mycoplasmataceae</taxon>
        <taxon>Mycoplasma</taxon>
    </lineage>
</organism>
<dbReference type="PATRIC" id="fig|1197325.3.peg.489"/>
<evidence type="ECO:0000313" key="1">
    <source>
        <dbReference type="EMBL" id="AFN65243.1"/>
    </source>
</evidence>
<dbReference type="EMBL" id="CP003703">
    <property type="protein sequence ID" value="AFN65243.1"/>
    <property type="molecule type" value="Genomic_DNA"/>
</dbReference>
<dbReference type="HOGENOM" id="CLU_1545971_0_0_14"/>
<gene>
    <name evidence="1" type="ordered locus">WEN_02280</name>
</gene>
<keyword evidence="2" id="KW-1185">Reference proteome</keyword>
<reference evidence="1 2" key="1">
    <citation type="journal article" date="2012" name="J. Bacteriol.">
        <title>Complete genome sequence of Mycoplasma wenyonii strain Massachusetts.</title>
        <authorList>
            <person name="Dos Santos A.P."/>
            <person name="Guimaraes A.M."/>
            <person name="do Nascimento N.C."/>
            <person name="Sanmiguel P.J."/>
            <person name="Messick J.B."/>
        </authorList>
    </citation>
    <scope>NUCLEOTIDE SEQUENCE [LARGE SCALE GENOMIC DNA]</scope>
    <source>
        <strain evidence="1 2">Massachusetts</strain>
    </source>
</reference>
<sequence>MTLAMKVLGIGLVGIATIATGATTYFLLPATAISLEKEEDYQNNCLEIEPHFTEDQQSDKTKLLVCPTYKGRNNASFYLYRKSEGTTKTFDKVKSFQKEASASKVIFTLFDEKNKRELYLTNGKHENELDNLILQAACKVNWGDSENNKLTCQNGEKEINPLTWKLKKFNLAS</sequence>
<protein>
    <submittedName>
        <fullName evidence="1">Uncharacterized protein</fullName>
    </submittedName>
</protein>
<dbReference type="KEGG" id="mwe:WEN_02280"/>